<protein>
    <submittedName>
        <fullName evidence="2">Uncharacterized protein</fullName>
    </submittedName>
</protein>
<evidence type="ECO:0000256" key="1">
    <source>
        <dbReference type="SAM" id="MobiDB-lite"/>
    </source>
</evidence>
<sequence length="112" mass="12694">MKKPGLGVFIGNIIFRVRFVYPLSISHVSFQIEIFGSETPLPPFLLNGAKVLPFLLMLYLIRVGEATVVHPQEWQYLRSIEKEYFNSAESSQSANSHRGQTLSHRPPTGHRA</sequence>
<feature type="region of interest" description="Disordered" evidence="1">
    <location>
        <begin position="88"/>
        <end position="112"/>
    </location>
</feature>
<dbReference type="AlphaFoldDB" id="A0A974CRW3"/>
<evidence type="ECO:0000313" key="3">
    <source>
        <dbReference type="Proteomes" id="UP000694892"/>
    </source>
</evidence>
<gene>
    <name evidence="2" type="ORF">XELAEV_18029330mg</name>
</gene>
<name>A0A974CRW3_XENLA</name>
<feature type="compositionally biased region" description="Polar residues" evidence="1">
    <location>
        <begin position="88"/>
        <end position="103"/>
    </location>
</feature>
<dbReference type="Proteomes" id="UP000694892">
    <property type="component" value="Chromosome 5S"/>
</dbReference>
<accession>A0A974CRW3</accession>
<evidence type="ECO:0000313" key="2">
    <source>
        <dbReference type="EMBL" id="OCT78223.1"/>
    </source>
</evidence>
<reference evidence="3" key="1">
    <citation type="journal article" date="2016" name="Nature">
        <title>Genome evolution in the allotetraploid frog Xenopus laevis.</title>
        <authorList>
            <person name="Session A.M."/>
            <person name="Uno Y."/>
            <person name="Kwon T."/>
            <person name="Chapman J.A."/>
            <person name="Toyoda A."/>
            <person name="Takahashi S."/>
            <person name="Fukui A."/>
            <person name="Hikosaka A."/>
            <person name="Suzuki A."/>
            <person name="Kondo M."/>
            <person name="van Heeringen S.J."/>
            <person name="Quigley I."/>
            <person name="Heinz S."/>
            <person name="Ogino H."/>
            <person name="Ochi H."/>
            <person name="Hellsten U."/>
            <person name="Lyons J.B."/>
            <person name="Simakov O."/>
            <person name="Putnam N."/>
            <person name="Stites J."/>
            <person name="Kuroki Y."/>
            <person name="Tanaka T."/>
            <person name="Michiue T."/>
            <person name="Watanabe M."/>
            <person name="Bogdanovic O."/>
            <person name="Lister R."/>
            <person name="Georgiou G."/>
            <person name="Paranjpe S.S."/>
            <person name="van Kruijsbergen I."/>
            <person name="Shu S."/>
            <person name="Carlson J."/>
            <person name="Kinoshita T."/>
            <person name="Ohta Y."/>
            <person name="Mawaribuchi S."/>
            <person name="Jenkins J."/>
            <person name="Grimwood J."/>
            <person name="Schmutz J."/>
            <person name="Mitros T."/>
            <person name="Mozaffari S.V."/>
            <person name="Suzuki Y."/>
            <person name="Haramoto Y."/>
            <person name="Yamamoto T.S."/>
            <person name="Takagi C."/>
            <person name="Heald R."/>
            <person name="Miller K."/>
            <person name="Haudenschild C."/>
            <person name="Kitzman J."/>
            <person name="Nakayama T."/>
            <person name="Izutsu Y."/>
            <person name="Robert J."/>
            <person name="Fortriede J."/>
            <person name="Burns K."/>
            <person name="Lotay V."/>
            <person name="Karimi K."/>
            <person name="Yasuoka Y."/>
            <person name="Dichmann D.S."/>
            <person name="Flajnik M.F."/>
            <person name="Houston D.W."/>
            <person name="Shendure J."/>
            <person name="DuPasquier L."/>
            <person name="Vize P.D."/>
            <person name="Zorn A.M."/>
            <person name="Ito M."/>
            <person name="Marcotte E.M."/>
            <person name="Wallingford J.B."/>
            <person name="Ito Y."/>
            <person name="Asashima M."/>
            <person name="Ueno N."/>
            <person name="Matsuda Y."/>
            <person name="Veenstra G.J."/>
            <person name="Fujiyama A."/>
            <person name="Harland R.M."/>
            <person name="Taira M."/>
            <person name="Rokhsar D.S."/>
        </authorList>
    </citation>
    <scope>NUCLEOTIDE SEQUENCE [LARGE SCALE GENOMIC DNA]</scope>
    <source>
        <strain evidence="3">J</strain>
    </source>
</reference>
<dbReference type="EMBL" id="CM004475">
    <property type="protein sequence ID" value="OCT78223.1"/>
    <property type="molecule type" value="Genomic_DNA"/>
</dbReference>
<organism evidence="2 3">
    <name type="scientific">Xenopus laevis</name>
    <name type="common">African clawed frog</name>
    <dbReference type="NCBI Taxonomy" id="8355"/>
    <lineage>
        <taxon>Eukaryota</taxon>
        <taxon>Metazoa</taxon>
        <taxon>Chordata</taxon>
        <taxon>Craniata</taxon>
        <taxon>Vertebrata</taxon>
        <taxon>Euteleostomi</taxon>
        <taxon>Amphibia</taxon>
        <taxon>Batrachia</taxon>
        <taxon>Anura</taxon>
        <taxon>Pipoidea</taxon>
        <taxon>Pipidae</taxon>
        <taxon>Xenopodinae</taxon>
        <taxon>Xenopus</taxon>
        <taxon>Xenopus</taxon>
    </lineage>
</organism>
<proteinExistence type="predicted"/>